<evidence type="ECO:0000256" key="4">
    <source>
        <dbReference type="PROSITE-ProRule" id="PRU00708"/>
    </source>
</evidence>
<evidence type="ECO:0000259" key="6">
    <source>
        <dbReference type="Pfam" id="PF17177"/>
    </source>
</evidence>
<dbReference type="Pfam" id="PF25245">
    <property type="entry name" value="TPR_At1g68980"/>
    <property type="match status" value="1"/>
</dbReference>
<dbReference type="NCBIfam" id="TIGR00756">
    <property type="entry name" value="PPR"/>
    <property type="match status" value="3"/>
</dbReference>
<dbReference type="InterPro" id="IPR002885">
    <property type="entry name" value="PPR_rpt"/>
</dbReference>
<protein>
    <submittedName>
        <fullName evidence="8">Pentatricopeptide repeat-containing protein</fullName>
    </submittedName>
</protein>
<dbReference type="EMBL" id="SWLB01000007">
    <property type="protein sequence ID" value="KAF3336425.1"/>
    <property type="molecule type" value="Genomic_DNA"/>
</dbReference>
<dbReference type="AlphaFoldDB" id="A0A833QW36"/>
<dbReference type="PANTHER" id="PTHR46598">
    <property type="entry name" value="BNAC05G43320D PROTEIN"/>
    <property type="match status" value="1"/>
</dbReference>
<evidence type="ECO:0000313" key="9">
    <source>
        <dbReference type="Proteomes" id="UP000623129"/>
    </source>
</evidence>
<dbReference type="PANTHER" id="PTHR46598:SF2">
    <property type="entry name" value="OS01G0788900 PROTEIN"/>
    <property type="match status" value="1"/>
</dbReference>
<dbReference type="Pfam" id="PF13041">
    <property type="entry name" value="PPR_2"/>
    <property type="match status" value="1"/>
</dbReference>
<evidence type="ECO:0000256" key="1">
    <source>
        <dbReference type="ARBA" id="ARBA00007626"/>
    </source>
</evidence>
<dbReference type="InterPro" id="IPR033443">
    <property type="entry name" value="PROP1-like_PPR_dom"/>
</dbReference>
<name>A0A833QW36_9POAL</name>
<feature type="repeat" description="PPR" evidence="4">
    <location>
        <begin position="220"/>
        <end position="255"/>
    </location>
</feature>
<sequence>MRRSLLSLSSYLHRLHFSSSSSSSSIPILYSFLQPSIFPLRQPHPIKPTSTSSPTPPPSPSPSPQTQASLESSLLSSLHSHQTDEAWRCFKSLSSLALLPSSPSLSDSLISHLASLSDRLSLKRAFAAAIYLLERSPLSVSIDTFSGLFRAFAGSNTLPPALALFRAMLKNRRFPAFTIWGPVVVQMAEKNDAGFRAFLPVFEENCRVALDERMDCMRPDLEFCNRVLDGCCKILGSVSDAEKVLEVMSSLDLSPDLNSFGSLAYLYALTGNEQRIDELHKLLDALRYSNKMVFFTNLISGYVKSGAFELVPSIVLRAVQEQREDESNIFNQNTYIEIANCFINNGKTKELASLIIQAQELEAFSKCTVPNCSVGYGLMNACVELGHLDKAHNMLDEMSAEGASIGLGVYSCILRAYCKEQRTAEAAQLVAEINAAGLQLDSTDFDALIDASMTCQDFQSAFSLFREMREATLPDLKTSYLTIMTGLTENNRPELMASFLDSVVDDPRIQIATHDWNSIIHAFCKIGQLEYAKRTYRRMVSLRFEPNSQTYLSLINGYTSAEKYFNVLMLWTELRRNGGEFDRALIDAFLCALVKGGFFDAAMQVVEKANELKIFVDKWRHKQAFMEKHKKLSVAKLRRKNYRKMEALVAFKNWAGFNT</sequence>
<accession>A0A833QW36</accession>
<keyword evidence="9" id="KW-1185">Reference proteome</keyword>
<reference evidence="8" key="1">
    <citation type="submission" date="2020-01" db="EMBL/GenBank/DDBJ databases">
        <title>Genome sequence of Kobresia littledalei, the first chromosome-level genome in the family Cyperaceae.</title>
        <authorList>
            <person name="Qu G."/>
        </authorList>
    </citation>
    <scope>NUCLEOTIDE SEQUENCE</scope>
    <source>
        <strain evidence="8">C.B.Clarke</strain>
        <tissue evidence="8">Leaf</tissue>
    </source>
</reference>
<evidence type="ECO:0000256" key="5">
    <source>
        <dbReference type="SAM" id="MobiDB-lite"/>
    </source>
</evidence>
<keyword evidence="3" id="KW-0809">Transit peptide</keyword>
<dbReference type="Pfam" id="PF17177">
    <property type="entry name" value="PPR_long"/>
    <property type="match status" value="1"/>
</dbReference>
<organism evidence="8 9">
    <name type="scientific">Carex littledalei</name>
    <dbReference type="NCBI Taxonomy" id="544730"/>
    <lineage>
        <taxon>Eukaryota</taxon>
        <taxon>Viridiplantae</taxon>
        <taxon>Streptophyta</taxon>
        <taxon>Embryophyta</taxon>
        <taxon>Tracheophyta</taxon>
        <taxon>Spermatophyta</taxon>
        <taxon>Magnoliopsida</taxon>
        <taxon>Liliopsida</taxon>
        <taxon>Poales</taxon>
        <taxon>Cyperaceae</taxon>
        <taxon>Cyperoideae</taxon>
        <taxon>Cariceae</taxon>
        <taxon>Carex</taxon>
        <taxon>Carex subgen. Euthyceras</taxon>
    </lineage>
</organism>
<dbReference type="OrthoDB" id="651467at2759"/>
<dbReference type="InterPro" id="IPR057440">
    <property type="entry name" value="At1g68980-like_TPR"/>
</dbReference>
<comment type="similarity">
    <text evidence="1">Belongs to the PPR family. P subfamily.</text>
</comment>
<feature type="region of interest" description="Disordered" evidence="5">
    <location>
        <begin position="43"/>
        <end position="74"/>
    </location>
</feature>
<evidence type="ECO:0000259" key="7">
    <source>
        <dbReference type="Pfam" id="PF25245"/>
    </source>
</evidence>
<dbReference type="PROSITE" id="PS51375">
    <property type="entry name" value="PPR"/>
    <property type="match status" value="3"/>
</dbReference>
<evidence type="ECO:0000256" key="2">
    <source>
        <dbReference type="ARBA" id="ARBA00022737"/>
    </source>
</evidence>
<dbReference type="Gene3D" id="1.25.40.10">
    <property type="entry name" value="Tetratricopeptide repeat domain"/>
    <property type="match status" value="3"/>
</dbReference>
<keyword evidence="2" id="KW-0677">Repeat</keyword>
<evidence type="ECO:0000256" key="3">
    <source>
        <dbReference type="ARBA" id="ARBA00022946"/>
    </source>
</evidence>
<feature type="domain" description="PROP1-like PPR" evidence="6">
    <location>
        <begin position="369"/>
        <end position="471"/>
    </location>
</feature>
<dbReference type="InterPro" id="IPR011990">
    <property type="entry name" value="TPR-like_helical_dom_sf"/>
</dbReference>
<feature type="compositionally biased region" description="Pro residues" evidence="5">
    <location>
        <begin position="54"/>
        <end position="63"/>
    </location>
</feature>
<comment type="caution">
    <text evidence="8">The sequence shown here is derived from an EMBL/GenBank/DDBJ whole genome shotgun (WGS) entry which is preliminary data.</text>
</comment>
<evidence type="ECO:0000313" key="8">
    <source>
        <dbReference type="EMBL" id="KAF3336425.1"/>
    </source>
</evidence>
<feature type="repeat" description="PPR" evidence="4">
    <location>
        <begin position="512"/>
        <end position="546"/>
    </location>
</feature>
<feature type="domain" description="At1g68980-like TPR repeats" evidence="7">
    <location>
        <begin position="64"/>
        <end position="218"/>
    </location>
</feature>
<proteinExistence type="inferred from homology"/>
<feature type="repeat" description="PPR" evidence="4">
    <location>
        <begin position="406"/>
        <end position="440"/>
    </location>
</feature>
<gene>
    <name evidence="8" type="ORF">FCM35_KLT19011</name>
</gene>
<dbReference type="Proteomes" id="UP000623129">
    <property type="component" value="Unassembled WGS sequence"/>
</dbReference>